<dbReference type="FunFam" id="3.40.50.300:FF:000737">
    <property type="entry name" value="Bifunctional polynucleotide phosphatase/kinase"/>
    <property type="match status" value="1"/>
</dbReference>
<dbReference type="NCBIfam" id="TIGR01662">
    <property type="entry name" value="HAD-SF-IIIA"/>
    <property type="match status" value="1"/>
</dbReference>
<dbReference type="Gene3D" id="3.40.50.1000">
    <property type="entry name" value="HAD superfamily/HAD-like"/>
    <property type="match status" value="1"/>
</dbReference>
<dbReference type="PANTHER" id="PTHR12083:SF9">
    <property type="entry name" value="BIFUNCTIONAL POLYNUCLEOTIDE PHOSPHATASE_KINASE"/>
    <property type="match status" value="1"/>
</dbReference>
<dbReference type="Gene3D" id="3.40.50.300">
    <property type="entry name" value="P-loop containing nucleotide triphosphate hydrolases"/>
    <property type="match status" value="1"/>
</dbReference>
<feature type="compositionally biased region" description="Low complexity" evidence="1">
    <location>
        <begin position="1"/>
        <end position="18"/>
    </location>
</feature>
<evidence type="ECO:0008006" key="4">
    <source>
        <dbReference type="Google" id="ProtNLM"/>
    </source>
</evidence>
<dbReference type="Pfam" id="PF13671">
    <property type="entry name" value="AAA_33"/>
    <property type="match status" value="1"/>
</dbReference>
<evidence type="ECO:0000313" key="2">
    <source>
        <dbReference type="EMBL" id="KIM57653.1"/>
    </source>
</evidence>
<organism evidence="2 3">
    <name type="scientific">Scleroderma citrinum Foug A</name>
    <dbReference type="NCBI Taxonomy" id="1036808"/>
    <lineage>
        <taxon>Eukaryota</taxon>
        <taxon>Fungi</taxon>
        <taxon>Dikarya</taxon>
        <taxon>Basidiomycota</taxon>
        <taxon>Agaricomycotina</taxon>
        <taxon>Agaricomycetes</taxon>
        <taxon>Agaricomycetidae</taxon>
        <taxon>Boletales</taxon>
        <taxon>Sclerodermatineae</taxon>
        <taxon>Sclerodermataceae</taxon>
        <taxon>Scleroderma</taxon>
    </lineage>
</organism>
<dbReference type="InterPro" id="IPR023214">
    <property type="entry name" value="HAD_sf"/>
</dbReference>
<dbReference type="InParanoid" id="A0A0C2Z6N8"/>
<dbReference type="FunCoup" id="A0A0C2Z6N8">
    <property type="interactions" value="158"/>
</dbReference>
<dbReference type="SUPFAM" id="SSF52540">
    <property type="entry name" value="P-loop containing nucleoside triphosphate hydrolases"/>
    <property type="match status" value="1"/>
</dbReference>
<dbReference type="InterPro" id="IPR013954">
    <property type="entry name" value="PNK3P"/>
</dbReference>
<keyword evidence="3" id="KW-1185">Reference proteome</keyword>
<dbReference type="PANTHER" id="PTHR12083">
    <property type="entry name" value="BIFUNCTIONAL POLYNUCLEOTIDE PHOSPHATASE/KINASE"/>
    <property type="match status" value="1"/>
</dbReference>
<name>A0A0C2Z6N8_9AGAM</name>
<dbReference type="Pfam" id="PF08645">
    <property type="entry name" value="PNK3P"/>
    <property type="match status" value="1"/>
</dbReference>
<dbReference type="AlphaFoldDB" id="A0A0C2Z6N8"/>
<dbReference type="GO" id="GO:0006281">
    <property type="term" value="P:DNA repair"/>
    <property type="evidence" value="ECO:0007669"/>
    <property type="project" value="TreeGrafter"/>
</dbReference>
<dbReference type="InterPro" id="IPR036412">
    <property type="entry name" value="HAD-like_sf"/>
</dbReference>
<dbReference type="GO" id="GO:0003690">
    <property type="term" value="F:double-stranded DNA binding"/>
    <property type="evidence" value="ECO:0007669"/>
    <property type="project" value="TreeGrafter"/>
</dbReference>
<dbReference type="SUPFAM" id="SSF56784">
    <property type="entry name" value="HAD-like"/>
    <property type="match status" value="1"/>
</dbReference>
<reference evidence="2 3" key="1">
    <citation type="submission" date="2014-04" db="EMBL/GenBank/DDBJ databases">
        <authorList>
            <consortium name="DOE Joint Genome Institute"/>
            <person name="Kuo A."/>
            <person name="Kohler A."/>
            <person name="Nagy L.G."/>
            <person name="Floudas D."/>
            <person name="Copeland A."/>
            <person name="Barry K.W."/>
            <person name="Cichocki N."/>
            <person name="Veneault-Fourrey C."/>
            <person name="LaButti K."/>
            <person name="Lindquist E.A."/>
            <person name="Lipzen A."/>
            <person name="Lundell T."/>
            <person name="Morin E."/>
            <person name="Murat C."/>
            <person name="Sun H."/>
            <person name="Tunlid A."/>
            <person name="Henrissat B."/>
            <person name="Grigoriev I.V."/>
            <person name="Hibbett D.S."/>
            <person name="Martin F."/>
            <person name="Nordberg H.P."/>
            <person name="Cantor M.N."/>
            <person name="Hua S.X."/>
        </authorList>
    </citation>
    <scope>NUCLEOTIDE SEQUENCE [LARGE SCALE GENOMIC DNA]</scope>
    <source>
        <strain evidence="2 3">Foug A</strain>
    </source>
</reference>
<protein>
    <recommendedName>
        <fullName evidence="4">PNK FHA domain-containing protein</fullName>
    </recommendedName>
</protein>
<dbReference type="GO" id="GO:0046404">
    <property type="term" value="F:ATP-dependent polydeoxyribonucleotide 5'-hydroxyl-kinase activity"/>
    <property type="evidence" value="ECO:0007669"/>
    <property type="project" value="TreeGrafter"/>
</dbReference>
<dbReference type="NCBIfam" id="TIGR01664">
    <property type="entry name" value="DNA-3'-Pase"/>
    <property type="match status" value="1"/>
</dbReference>
<evidence type="ECO:0000256" key="1">
    <source>
        <dbReference type="SAM" id="MobiDB-lite"/>
    </source>
</evidence>
<gene>
    <name evidence="2" type="ORF">SCLCIDRAFT_1219345</name>
</gene>
<dbReference type="InterPro" id="IPR006551">
    <property type="entry name" value="Polynucleotide_phosphatase"/>
</dbReference>
<sequence>MSPASGTASNSPSNAAGSSKKRVASELEEAETHSDSMNPSKVKKIHPFFTKHAQATVASSSQFQWLTPSLGPKRTCLHGINLSPPCCPKVAALDLDGTVIRNKNRGKSAALEWEWWRNVVPSKMLALHQDGYSVVFISNQALKAGRLMEWKKKIPLIAAALPDVPFRILAACAKDEYRKPMPGMWNELERIFKEHDVEIDKGSSFFVGDAAGRPDDFASTDRKWALNVGIPFYTPEEHFLNLPPASYKLPGFHVSSLPAVEPITPSNVAILPDSSEQELVIFTGYPCLGKSSFYHKHFSPADYTHINQDTLSSRQKCVKATEEALKAGKSVVVDNTNRDVATRKCYLDLAKKHKVRARCFCFSGSMDLAWHNNLYRAYIKPASDSQPRRDVLPYLAFIGFRENYEEPQVSEGFSDVIKVNWVFGGDEAARSQWSMWLQIDGK</sequence>
<dbReference type="InterPro" id="IPR006549">
    <property type="entry name" value="HAD-SF_hydro_IIIA"/>
</dbReference>
<dbReference type="Proteomes" id="UP000053989">
    <property type="component" value="Unassembled WGS sequence"/>
</dbReference>
<proteinExistence type="predicted"/>
<dbReference type="GO" id="GO:0046403">
    <property type="term" value="F:polynucleotide 3'-phosphatase activity"/>
    <property type="evidence" value="ECO:0007669"/>
    <property type="project" value="TreeGrafter"/>
</dbReference>
<dbReference type="OrthoDB" id="19045at2759"/>
<accession>A0A0C2Z6N8</accession>
<dbReference type="HOGENOM" id="CLU_014938_3_1_1"/>
<dbReference type="EMBL" id="KN822098">
    <property type="protein sequence ID" value="KIM57653.1"/>
    <property type="molecule type" value="Genomic_DNA"/>
</dbReference>
<feature type="region of interest" description="Disordered" evidence="1">
    <location>
        <begin position="1"/>
        <end position="41"/>
    </location>
</feature>
<evidence type="ECO:0000313" key="3">
    <source>
        <dbReference type="Proteomes" id="UP000053989"/>
    </source>
</evidence>
<reference evidence="3" key="2">
    <citation type="submission" date="2015-01" db="EMBL/GenBank/DDBJ databases">
        <title>Evolutionary Origins and Diversification of the Mycorrhizal Mutualists.</title>
        <authorList>
            <consortium name="DOE Joint Genome Institute"/>
            <consortium name="Mycorrhizal Genomics Consortium"/>
            <person name="Kohler A."/>
            <person name="Kuo A."/>
            <person name="Nagy L.G."/>
            <person name="Floudas D."/>
            <person name="Copeland A."/>
            <person name="Barry K.W."/>
            <person name="Cichocki N."/>
            <person name="Veneault-Fourrey C."/>
            <person name="LaButti K."/>
            <person name="Lindquist E.A."/>
            <person name="Lipzen A."/>
            <person name="Lundell T."/>
            <person name="Morin E."/>
            <person name="Murat C."/>
            <person name="Riley R."/>
            <person name="Ohm R."/>
            <person name="Sun H."/>
            <person name="Tunlid A."/>
            <person name="Henrissat B."/>
            <person name="Grigoriev I.V."/>
            <person name="Hibbett D.S."/>
            <person name="Martin F."/>
        </authorList>
    </citation>
    <scope>NUCLEOTIDE SEQUENCE [LARGE SCALE GENOMIC DNA]</scope>
    <source>
        <strain evidence="3">Foug A</strain>
    </source>
</reference>
<dbReference type="STRING" id="1036808.A0A0C2Z6N8"/>
<dbReference type="InterPro" id="IPR027417">
    <property type="entry name" value="P-loop_NTPase"/>
</dbReference>